<evidence type="ECO:0000313" key="6">
    <source>
        <dbReference type="Proteomes" id="UP001138751"/>
    </source>
</evidence>
<gene>
    <name evidence="5" type="ORF">GXW76_11545</name>
</gene>
<dbReference type="CDD" id="cd03219">
    <property type="entry name" value="ABC_Mj1267_LivG_branched"/>
    <property type="match status" value="1"/>
</dbReference>
<dbReference type="InterPro" id="IPR017871">
    <property type="entry name" value="ABC_transporter-like_CS"/>
</dbReference>
<dbReference type="AlphaFoldDB" id="A0A9X9WXC6"/>
<dbReference type="EMBL" id="JAAEDM010000026">
    <property type="protein sequence ID" value="MBR0671805.1"/>
    <property type="molecule type" value="Genomic_DNA"/>
</dbReference>
<dbReference type="Pfam" id="PF12399">
    <property type="entry name" value="BCA_ABC_TP_C"/>
    <property type="match status" value="1"/>
</dbReference>
<dbReference type="SUPFAM" id="SSF52540">
    <property type="entry name" value="P-loop containing nucleoside triphosphate hydrolases"/>
    <property type="match status" value="1"/>
</dbReference>
<dbReference type="PROSITE" id="PS00211">
    <property type="entry name" value="ABC_TRANSPORTER_1"/>
    <property type="match status" value="1"/>
</dbReference>
<comment type="caution">
    <text evidence="5">The sequence shown here is derived from an EMBL/GenBank/DDBJ whole genome shotgun (WGS) entry which is preliminary data.</text>
</comment>
<dbReference type="InterPro" id="IPR003439">
    <property type="entry name" value="ABC_transporter-like_ATP-bd"/>
</dbReference>
<name>A0A9X9WXC6_9PROT</name>
<dbReference type="SMART" id="SM00382">
    <property type="entry name" value="AAA"/>
    <property type="match status" value="1"/>
</dbReference>
<protein>
    <submittedName>
        <fullName evidence="5">ABC transporter ATP-binding protein</fullName>
    </submittedName>
</protein>
<proteinExistence type="predicted"/>
<reference evidence="5" key="1">
    <citation type="submission" date="2020-01" db="EMBL/GenBank/DDBJ databases">
        <authorList>
            <person name="Rat A."/>
        </authorList>
    </citation>
    <scope>NUCLEOTIDE SEQUENCE</scope>
    <source>
        <strain evidence="5">LMG 31231</strain>
    </source>
</reference>
<dbReference type="RefSeq" id="WP_211862181.1">
    <property type="nucleotide sequence ID" value="NZ_JAAEDM010000026.1"/>
</dbReference>
<reference evidence="5" key="2">
    <citation type="journal article" date="2021" name="Syst. Appl. Microbiol.">
        <title>Roseomonas hellenica sp. nov., isolated from roots of wild-growing Alkanna tinctoria.</title>
        <authorList>
            <person name="Rat A."/>
            <person name="Naranjo H.D."/>
            <person name="Lebbe L."/>
            <person name="Cnockaert M."/>
            <person name="Krigas N."/>
            <person name="Grigoriadou K."/>
            <person name="Maloupa E."/>
            <person name="Willems A."/>
        </authorList>
    </citation>
    <scope>NUCLEOTIDE SEQUENCE</scope>
    <source>
        <strain evidence="5">LMG 31231</strain>
    </source>
</reference>
<dbReference type="GO" id="GO:0016887">
    <property type="term" value="F:ATP hydrolysis activity"/>
    <property type="evidence" value="ECO:0007669"/>
    <property type="project" value="InterPro"/>
</dbReference>
<dbReference type="PANTHER" id="PTHR45772:SF2">
    <property type="entry name" value="ABC TRANSPORTER ATP-BINDING PROTEIN"/>
    <property type="match status" value="1"/>
</dbReference>
<dbReference type="Proteomes" id="UP001138751">
    <property type="component" value="Unassembled WGS sequence"/>
</dbReference>
<dbReference type="Pfam" id="PF00005">
    <property type="entry name" value="ABC_tran"/>
    <property type="match status" value="1"/>
</dbReference>
<dbReference type="InterPro" id="IPR027417">
    <property type="entry name" value="P-loop_NTPase"/>
</dbReference>
<dbReference type="GO" id="GO:0005886">
    <property type="term" value="C:plasma membrane"/>
    <property type="evidence" value="ECO:0007669"/>
    <property type="project" value="TreeGrafter"/>
</dbReference>
<evidence type="ECO:0000259" key="4">
    <source>
        <dbReference type="PROSITE" id="PS50893"/>
    </source>
</evidence>
<feature type="domain" description="ABC transporter" evidence="4">
    <location>
        <begin position="6"/>
        <end position="247"/>
    </location>
</feature>
<keyword evidence="3 5" id="KW-0067">ATP-binding</keyword>
<dbReference type="PANTHER" id="PTHR45772">
    <property type="entry name" value="CONSERVED COMPONENT OF ABC TRANSPORTER FOR NATURAL AMINO ACIDS-RELATED"/>
    <property type="match status" value="1"/>
</dbReference>
<dbReference type="InterPro" id="IPR003593">
    <property type="entry name" value="AAA+_ATPase"/>
</dbReference>
<evidence type="ECO:0000313" key="5">
    <source>
        <dbReference type="EMBL" id="MBR0671805.1"/>
    </source>
</evidence>
<dbReference type="PROSITE" id="PS50893">
    <property type="entry name" value="ABC_TRANSPORTER_2"/>
    <property type="match status" value="1"/>
</dbReference>
<dbReference type="GO" id="GO:0005524">
    <property type="term" value="F:ATP binding"/>
    <property type="evidence" value="ECO:0007669"/>
    <property type="project" value="UniProtKB-KW"/>
</dbReference>
<dbReference type="InterPro" id="IPR032823">
    <property type="entry name" value="BCA_ABC_TP_C"/>
</dbReference>
<accession>A0A9X9WXC6</accession>
<evidence type="ECO:0000256" key="1">
    <source>
        <dbReference type="ARBA" id="ARBA00022448"/>
    </source>
</evidence>
<sequence>MAEPLLRLDGLRKHYGGLAVTDGVSLEVLPGEIHAVIGPNGAGKTTLIHEITGIVAPDEGRVVFAGQDVTRFSLPRRVRAGLARTFQITSVVAGFTARANVALAAQARSGSSFRFFRPAASERRLNDAAMQALAEVGLADRADTPAGALSHGEKRALELAIALATEPRLLLLDEPLAGAGPEETERLIALLTRLKSAYTILLVEHDMQAVFALADRISVLVYGRVIATGTVAEIRGNPEVRAAYLGEDGA</sequence>
<keyword evidence="6" id="KW-1185">Reference proteome</keyword>
<keyword evidence="1" id="KW-0813">Transport</keyword>
<evidence type="ECO:0000256" key="3">
    <source>
        <dbReference type="ARBA" id="ARBA00022840"/>
    </source>
</evidence>
<organism evidence="5 6">
    <name type="scientific">Neoroseomonas soli</name>
    <dbReference type="NCBI Taxonomy" id="1081025"/>
    <lineage>
        <taxon>Bacteria</taxon>
        <taxon>Pseudomonadati</taxon>
        <taxon>Pseudomonadota</taxon>
        <taxon>Alphaproteobacteria</taxon>
        <taxon>Acetobacterales</taxon>
        <taxon>Acetobacteraceae</taxon>
        <taxon>Neoroseomonas</taxon>
    </lineage>
</organism>
<dbReference type="Gene3D" id="3.40.50.300">
    <property type="entry name" value="P-loop containing nucleotide triphosphate hydrolases"/>
    <property type="match status" value="1"/>
</dbReference>
<dbReference type="InterPro" id="IPR051120">
    <property type="entry name" value="ABC_AA/LPS_Transport"/>
</dbReference>
<keyword evidence="2" id="KW-0547">Nucleotide-binding</keyword>
<evidence type="ECO:0000256" key="2">
    <source>
        <dbReference type="ARBA" id="ARBA00022741"/>
    </source>
</evidence>